<feature type="transmembrane region" description="Helical" evidence="1">
    <location>
        <begin position="99"/>
        <end position="117"/>
    </location>
</feature>
<gene>
    <name evidence="2" type="ORF">DV701_13245</name>
</gene>
<accession>A0A345NPJ7</accession>
<protein>
    <submittedName>
        <fullName evidence="2">Uncharacterized protein</fullName>
    </submittedName>
</protein>
<feature type="transmembrane region" description="Helical" evidence="1">
    <location>
        <begin position="12"/>
        <end position="45"/>
    </location>
</feature>
<evidence type="ECO:0000313" key="3">
    <source>
        <dbReference type="Proteomes" id="UP000253790"/>
    </source>
</evidence>
<evidence type="ECO:0000256" key="1">
    <source>
        <dbReference type="SAM" id="Phobius"/>
    </source>
</evidence>
<keyword evidence="1" id="KW-0812">Transmembrane</keyword>
<proteinExistence type="predicted"/>
<reference evidence="2 3" key="1">
    <citation type="submission" date="2018-07" db="EMBL/GenBank/DDBJ databases">
        <title>Complete genome sequencing of Ornithinimicrobium sp. AMA3305.</title>
        <authorList>
            <person name="Bae J.-W."/>
        </authorList>
    </citation>
    <scope>NUCLEOTIDE SEQUENCE [LARGE SCALE GENOMIC DNA]</scope>
    <source>
        <strain evidence="2 3">AMA3305</strain>
    </source>
</reference>
<keyword evidence="1" id="KW-1133">Transmembrane helix</keyword>
<name>A0A345NPJ7_9MICO</name>
<sequence length="128" mass="13443">MSVMAHRIGSMWSLLAWLIAGSVITFFGLSLMTVGLPVLAIAIAAAALRNWKWDLPWLLAGATAPLLSVAWRNRGGPGDECIATPSVSGCGELLDPMPWLLFAVVLLAAAAGILAYGRLSRPALQSMG</sequence>
<keyword evidence="3" id="KW-1185">Reference proteome</keyword>
<dbReference type="OrthoDB" id="4227382at2"/>
<organism evidence="2 3">
    <name type="scientific">Ornithinimicrobium avium</name>
    <dbReference type="NCBI Taxonomy" id="2283195"/>
    <lineage>
        <taxon>Bacteria</taxon>
        <taxon>Bacillati</taxon>
        <taxon>Actinomycetota</taxon>
        <taxon>Actinomycetes</taxon>
        <taxon>Micrococcales</taxon>
        <taxon>Ornithinimicrobiaceae</taxon>
        <taxon>Ornithinimicrobium</taxon>
    </lineage>
</organism>
<dbReference type="Proteomes" id="UP000253790">
    <property type="component" value="Chromosome"/>
</dbReference>
<evidence type="ECO:0000313" key="2">
    <source>
        <dbReference type="EMBL" id="AXH96955.1"/>
    </source>
</evidence>
<dbReference type="RefSeq" id="WP_114928898.1">
    <property type="nucleotide sequence ID" value="NZ_CP031229.1"/>
</dbReference>
<dbReference type="KEGG" id="orn:DV701_13245"/>
<dbReference type="AlphaFoldDB" id="A0A345NPJ7"/>
<keyword evidence="1" id="KW-0472">Membrane</keyword>
<dbReference type="EMBL" id="CP031229">
    <property type="protein sequence ID" value="AXH96955.1"/>
    <property type="molecule type" value="Genomic_DNA"/>
</dbReference>